<feature type="transmembrane region" description="Helical" evidence="7">
    <location>
        <begin position="61"/>
        <end position="82"/>
    </location>
</feature>
<dbReference type="PRINTS" id="PR00173">
    <property type="entry name" value="EDTRNSPORT"/>
</dbReference>
<dbReference type="GO" id="GO:0005886">
    <property type="term" value="C:plasma membrane"/>
    <property type="evidence" value="ECO:0007669"/>
    <property type="project" value="UniProtKB-SubCell"/>
</dbReference>
<evidence type="ECO:0000256" key="4">
    <source>
        <dbReference type="ARBA" id="ARBA00022692"/>
    </source>
</evidence>
<comment type="caution">
    <text evidence="8">The sequence shown here is derived from an EMBL/GenBank/DDBJ whole genome shotgun (WGS) entry which is preliminary data.</text>
</comment>
<feature type="transmembrane region" description="Helical" evidence="7">
    <location>
        <begin position="209"/>
        <end position="229"/>
    </location>
</feature>
<keyword evidence="9" id="KW-1185">Reference proteome</keyword>
<evidence type="ECO:0000256" key="5">
    <source>
        <dbReference type="ARBA" id="ARBA00022989"/>
    </source>
</evidence>
<dbReference type="EMBL" id="JAKCXM010000241">
    <property type="protein sequence ID" value="KAJ0397696.1"/>
    <property type="molecule type" value="Genomic_DNA"/>
</dbReference>
<keyword evidence="5 7" id="KW-1133">Transmembrane helix</keyword>
<dbReference type="InterPro" id="IPR036458">
    <property type="entry name" value="Na:dicarbo_symporter_sf"/>
</dbReference>
<keyword evidence="2 7" id="KW-0813">Transport</keyword>
<dbReference type="PANTHER" id="PTHR42865:SF7">
    <property type="entry name" value="PROTON_GLUTAMATE-ASPARTATE SYMPORTER"/>
    <property type="match status" value="1"/>
</dbReference>
<organism evidence="8 9">
    <name type="scientific">Pythium insidiosum</name>
    <name type="common">Pythiosis disease agent</name>
    <dbReference type="NCBI Taxonomy" id="114742"/>
    <lineage>
        <taxon>Eukaryota</taxon>
        <taxon>Sar</taxon>
        <taxon>Stramenopiles</taxon>
        <taxon>Oomycota</taxon>
        <taxon>Peronosporomycetes</taxon>
        <taxon>Pythiales</taxon>
        <taxon>Pythiaceae</taxon>
        <taxon>Pythium</taxon>
    </lineage>
</organism>
<evidence type="ECO:0000313" key="9">
    <source>
        <dbReference type="Proteomes" id="UP001209570"/>
    </source>
</evidence>
<comment type="subcellular location">
    <subcellularLocation>
        <location evidence="1">Cell membrane</location>
        <topology evidence="1">Multi-pass membrane protein</topology>
    </subcellularLocation>
    <subcellularLocation>
        <location evidence="7">Membrane</location>
        <topology evidence="7">Multi-pass membrane protein</topology>
    </subcellularLocation>
</comment>
<evidence type="ECO:0000256" key="2">
    <source>
        <dbReference type="ARBA" id="ARBA00022448"/>
    </source>
</evidence>
<evidence type="ECO:0000256" key="7">
    <source>
        <dbReference type="RuleBase" id="RU361216"/>
    </source>
</evidence>
<feature type="transmembrane region" description="Helical" evidence="7">
    <location>
        <begin position="20"/>
        <end position="41"/>
    </location>
</feature>
<gene>
    <name evidence="8" type="ORF">P43SY_002402</name>
</gene>
<accession>A0AAD5LGJ3</accession>
<proteinExistence type="inferred from homology"/>
<feature type="transmembrane region" description="Helical" evidence="7">
    <location>
        <begin position="102"/>
        <end position="125"/>
    </location>
</feature>
<keyword evidence="6 7" id="KW-0472">Membrane</keyword>
<feature type="transmembrane region" description="Helical" evidence="7">
    <location>
        <begin position="169"/>
        <end position="197"/>
    </location>
</feature>
<dbReference type="PANTHER" id="PTHR42865">
    <property type="entry name" value="PROTON/GLUTAMATE-ASPARTATE SYMPORTER"/>
    <property type="match status" value="1"/>
</dbReference>
<dbReference type="Gene3D" id="1.10.3860.10">
    <property type="entry name" value="Sodium:dicarboxylate symporter"/>
    <property type="match status" value="1"/>
</dbReference>
<protein>
    <recommendedName>
        <fullName evidence="7">Amino acid transporter</fullName>
    </recommendedName>
</protein>
<dbReference type="SUPFAM" id="SSF118215">
    <property type="entry name" value="Proton glutamate symport protein"/>
    <property type="match status" value="1"/>
</dbReference>
<evidence type="ECO:0000256" key="3">
    <source>
        <dbReference type="ARBA" id="ARBA00022475"/>
    </source>
</evidence>
<keyword evidence="3" id="KW-1003">Cell membrane</keyword>
<evidence type="ECO:0000256" key="6">
    <source>
        <dbReference type="ARBA" id="ARBA00023136"/>
    </source>
</evidence>
<sequence>MTSQITGILQSAIPMNIFTSFQNGILMSVITFAIAFGAAAIKASSQQSSPLLEVLGHMNKIFFYVISKLIDWSPLAVLSLVAGSLSSQASIMDAVNHVGVLALTQVITVVIFEFVFYPIVLWIALRRNPFTFMKQMLPCVLFAFGCASSLATLPVTLRCVESTREVSRSLLRFVITIGSTVHMNGTAMLFPNAIVFLASSSPTKISLGWVEIVLVVLVSVLSSIGVAPIPNAGLVMVYSIWSTIFPNDELPSSFSYLVAIIWFLDRVETACNVVGDTYVTRIVAEQVDETFEGVNTQAD</sequence>
<keyword evidence="4 7" id="KW-0812">Transmembrane</keyword>
<comment type="similarity">
    <text evidence="7">Belongs to the dicarboxylate/amino acid:cation symporter (DAACS) (TC 2.A.23) family.</text>
</comment>
<name>A0AAD5LGJ3_PYTIN</name>
<dbReference type="Proteomes" id="UP001209570">
    <property type="component" value="Unassembled WGS sequence"/>
</dbReference>
<evidence type="ECO:0000313" key="8">
    <source>
        <dbReference type="EMBL" id="KAJ0397696.1"/>
    </source>
</evidence>
<reference evidence="8" key="1">
    <citation type="submission" date="2021-12" db="EMBL/GenBank/DDBJ databases">
        <title>Prjna785345.</title>
        <authorList>
            <person name="Rujirawat T."/>
            <person name="Krajaejun T."/>
        </authorList>
    </citation>
    <scope>NUCLEOTIDE SEQUENCE</scope>
    <source>
        <strain evidence="8">Pi057C3</strain>
    </source>
</reference>
<dbReference type="GO" id="GO:0015293">
    <property type="term" value="F:symporter activity"/>
    <property type="evidence" value="ECO:0007669"/>
    <property type="project" value="UniProtKB-UniRule"/>
</dbReference>
<dbReference type="AlphaFoldDB" id="A0AAD5LGJ3"/>
<keyword evidence="7" id="KW-0769">Symport</keyword>
<evidence type="ECO:0000256" key="1">
    <source>
        <dbReference type="ARBA" id="ARBA00004651"/>
    </source>
</evidence>
<dbReference type="InterPro" id="IPR001991">
    <property type="entry name" value="Na-dicarboxylate_symporter"/>
</dbReference>
<dbReference type="Pfam" id="PF00375">
    <property type="entry name" value="SDF"/>
    <property type="match status" value="1"/>
</dbReference>
<feature type="transmembrane region" description="Helical" evidence="7">
    <location>
        <begin position="137"/>
        <end position="157"/>
    </location>
</feature>